<keyword evidence="4" id="KW-0964">Secreted</keyword>
<dbReference type="InterPro" id="IPR038326">
    <property type="entry name" value="IFN-lambda_sf"/>
</dbReference>
<keyword evidence="5" id="KW-0732">Signal</keyword>
<feature type="non-terminal residue" evidence="7">
    <location>
        <position position="1"/>
    </location>
</feature>
<reference evidence="7 8" key="1">
    <citation type="submission" date="2019-09" db="EMBL/GenBank/DDBJ databases">
        <title>Bird 10,000 Genomes (B10K) Project - Family phase.</title>
        <authorList>
            <person name="Zhang G."/>
        </authorList>
    </citation>
    <scope>NUCLEOTIDE SEQUENCE [LARGE SCALE GENOMIC DNA]</scope>
    <source>
        <strain evidence="7">B10K-DU-005-01</strain>
    </source>
</reference>
<dbReference type="EMBL" id="VZZU01004018">
    <property type="protein sequence ID" value="NXW50141.1"/>
    <property type="molecule type" value="Genomic_DNA"/>
</dbReference>
<comment type="subcellular location">
    <subcellularLocation>
        <location evidence="1">Secreted</location>
    </subcellularLocation>
</comment>
<dbReference type="InterPro" id="IPR029177">
    <property type="entry name" value="INF_lambda"/>
</dbReference>
<gene>
    <name evidence="7" type="primary">Ifnl3</name>
    <name evidence="7" type="ORF">NYCLEU_R06629</name>
</gene>
<keyword evidence="8" id="KW-1185">Reference proteome</keyword>
<keyword evidence="6" id="KW-0051">Antiviral defense</keyword>
<dbReference type="GO" id="GO:0005125">
    <property type="term" value="F:cytokine activity"/>
    <property type="evidence" value="ECO:0007669"/>
    <property type="project" value="UniProtKB-KW"/>
</dbReference>
<sequence>LRASLGASLGATFPQDTPKKNCSLSKYRFLLPQETRAVQKMKEHFEQIMLLSDRQCNTRLFHRKWKTAELLVPDRMKLVEAELDFAINMLELPAEPKFNEARQRPLVFLTQAREDVRDCMATGHVPSGKLRHWLQKLETAKETETTGCLEASAILHLFQMLNNLQCAALRERC</sequence>
<evidence type="ECO:0000256" key="3">
    <source>
        <dbReference type="ARBA" id="ARBA00022514"/>
    </source>
</evidence>
<feature type="non-terminal residue" evidence="7">
    <location>
        <position position="173"/>
    </location>
</feature>
<comment type="similarity">
    <text evidence="2">Belongs to the lambda interferon family.</text>
</comment>
<dbReference type="GO" id="GO:0050778">
    <property type="term" value="P:positive regulation of immune response"/>
    <property type="evidence" value="ECO:0007669"/>
    <property type="project" value="InterPro"/>
</dbReference>
<comment type="caution">
    <text evidence="7">The sequence shown here is derived from an EMBL/GenBank/DDBJ whole genome shotgun (WGS) entry which is preliminary data.</text>
</comment>
<accession>A0A7L4CJX4</accession>
<protein>
    <submittedName>
        <fullName evidence="7">IFNL3 protein</fullName>
    </submittedName>
</protein>
<dbReference type="PANTHER" id="PTHR31943:SF1">
    <property type="entry name" value="INTERFERON LAMBDA-2-RELATED"/>
    <property type="match status" value="1"/>
</dbReference>
<evidence type="ECO:0000256" key="6">
    <source>
        <dbReference type="ARBA" id="ARBA00023118"/>
    </source>
</evidence>
<dbReference type="PANTHER" id="PTHR31943">
    <property type="entry name" value="INTERLEUKIN-28 AND 29"/>
    <property type="match status" value="1"/>
</dbReference>
<evidence type="ECO:0000256" key="2">
    <source>
        <dbReference type="ARBA" id="ARBA00008717"/>
    </source>
</evidence>
<dbReference type="Gene3D" id="1.20.1250.60">
    <property type="entry name" value="Interferon lambda"/>
    <property type="match status" value="1"/>
</dbReference>
<dbReference type="GO" id="GO:0007259">
    <property type="term" value="P:cell surface receptor signaling pathway via JAK-STAT"/>
    <property type="evidence" value="ECO:0007669"/>
    <property type="project" value="InterPro"/>
</dbReference>
<evidence type="ECO:0000313" key="8">
    <source>
        <dbReference type="Proteomes" id="UP000551823"/>
    </source>
</evidence>
<dbReference type="GO" id="GO:0005615">
    <property type="term" value="C:extracellular space"/>
    <property type="evidence" value="ECO:0007669"/>
    <property type="project" value="UniProtKB-KW"/>
</dbReference>
<dbReference type="GO" id="GO:0051607">
    <property type="term" value="P:defense response to virus"/>
    <property type="evidence" value="ECO:0007669"/>
    <property type="project" value="UniProtKB-KW"/>
</dbReference>
<keyword evidence="3" id="KW-0202">Cytokine</keyword>
<evidence type="ECO:0000313" key="7">
    <source>
        <dbReference type="EMBL" id="NXW50141.1"/>
    </source>
</evidence>
<evidence type="ECO:0000256" key="1">
    <source>
        <dbReference type="ARBA" id="ARBA00004613"/>
    </source>
</evidence>
<evidence type="ECO:0000256" key="5">
    <source>
        <dbReference type="ARBA" id="ARBA00022729"/>
    </source>
</evidence>
<organism evidence="7 8">
    <name type="scientific">Nyctiprogne leucopyga</name>
    <dbReference type="NCBI Taxonomy" id="382315"/>
    <lineage>
        <taxon>Eukaryota</taxon>
        <taxon>Metazoa</taxon>
        <taxon>Chordata</taxon>
        <taxon>Craniata</taxon>
        <taxon>Vertebrata</taxon>
        <taxon>Euteleostomi</taxon>
        <taxon>Archelosauria</taxon>
        <taxon>Archosauria</taxon>
        <taxon>Dinosauria</taxon>
        <taxon>Saurischia</taxon>
        <taxon>Theropoda</taxon>
        <taxon>Coelurosauria</taxon>
        <taxon>Aves</taxon>
        <taxon>Neognathae</taxon>
        <taxon>Neoaves</taxon>
        <taxon>Strisores</taxon>
        <taxon>Caprimulgiformes</taxon>
        <taxon>Caprimulgidae</taxon>
        <taxon>Chordeilinae</taxon>
        <taxon>Nyctiprogne</taxon>
    </lineage>
</organism>
<name>A0A7L4CJX4_9AVES</name>
<dbReference type="AlphaFoldDB" id="A0A7L4CJX4"/>
<dbReference type="Pfam" id="PF15177">
    <property type="entry name" value="IL28A"/>
    <property type="match status" value="1"/>
</dbReference>
<dbReference type="GO" id="GO:0045087">
    <property type="term" value="P:innate immune response"/>
    <property type="evidence" value="ECO:0007669"/>
    <property type="project" value="TreeGrafter"/>
</dbReference>
<proteinExistence type="inferred from homology"/>
<dbReference type="Proteomes" id="UP000551823">
    <property type="component" value="Unassembled WGS sequence"/>
</dbReference>
<evidence type="ECO:0000256" key="4">
    <source>
        <dbReference type="ARBA" id="ARBA00022525"/>
    </source>
</evidence>